<reference evidence="2 3" key="1">
    <citation type="submission" date="2018-11" db="EMBL/GenBank/DDBJ databases">
        <title>Rhodococcus spongicola sp. nov. and Rhodococcus xishaensis sp. nov. from marine sponges.</title>
        <authorList>
            <person name="Li L."/>
            <person name="Lin H.W."/>
        </authorList>
    </citation>
    <scope>NUCLEOTIDE SEQUENCE [LARGE SCALE GENOMIC DNA]</scope>
    <source>
        <strain evidence="2 3">LHW50502</strain>
    </source>
</reference>
<protein>
    <submittedName>
        <fullName evidence="2">Uncharacterized protein</fullName>
    </submittedName>
</protein>
<comment type="caution">
    <text evidence="2">The sequence shown here is derived from an EMBL/GenBank/DDBJ whole genome shotgun (WGS) entry which is preliminary data.</text>
</comment>
<sequence length="162" mass="16569">MAAPLLATVFAAPASAAPEDVTLTAEVQGNDVAFTLTNNSDSPHVVLCSVYIAPAATPSNAVFGEIRSPSAGSEERFTATVDDGSYQIEWYCRELTGDPNDPEESWGTGNEGKYTKTADLIFFTAPVIPDDDSAGSLGDLDPGVLVGVLGALAAGSLALGSS</sequence>
<accession>A0A3S3ZQX2</accession>
<organism evidence="2 3">
    <name type="scientific">Rhodococcus spongiicola</name>
    <dbReference type="NCBI Taxonomy" id="2487352"/>
    <lineage>
        <taxon>Bacteria</taxon>
        <taxon>Bacillati</taxon>
        <taxon>Actinomycetota</taxon>
        <taxon>Actinomycetes</taxon>
        <taxon>Mycobacteriales</taxon>
        <taxon>Nocardiaceae</taxon>
        <taxon>Rhodococcus</taxon>
    </lineage>
</organism>
<evidence type="ECO:0000313" key="2">
    <source>
        <dbReference type="EMBL" id="RVW06238.1"/>
    </source>
</evidence>
<proteinExistence type="predicted"/>
<keyword evidence="1" id="KW-0732">Signal</keyword>
<dbReference type="EMBL" id="RKLN01000001">
    <property type="protein sequence ID" value="RVW06238.1"/>
    <property type="molecule type" value="Genomic_DNA"/>
</dbReference>
<gene>
    <name evidence="2" type="ORF">EF834_01930</name>
</gene>
<name>A0A3S3ZQX2_9NOCA</name>
<evidence type="ECO:0000313" key="3">
    <source>
        <dbReference type="Proteomes" id="UP000284333"/>
    </source>
</evidence>
<evidence type="ECO:0000256" key="1">
    <source>
        <dbReference type="SAM" id="SignalP"/>
    </source>
</evidence>
<dbReference type="Proteomes" id="UP000284333">
    <property type="component" value="Unassembled WGS sequence"/>
</dbReference>
<dbReference type="AlphaFoldDB" id="A0A3S3ZQX2"/>
<feature type="signal peptide" evidence="1">
    <location>
        <begin position="1"/>
        <end position="16"/>
    </location>
</feature>
<feature type="chain" id="PRO_5018702180" evidence="1">
    <location>
        <begin position="17"/>
        <end position="162"/>
    </location>
</feature>
<keyword evidence="3" id="KW-1185">Reference proteome</keyword>